<protein>
    <recommendedName>
        <fullName evidence="4">Tetratricopeptide repeat protein</fullName>
    </recommendedName>
</protein>
<dbReference type="Proteomes" id="UP001501598">
    <property type="component" value="Unassembled WGS sequence"/>
</dbReference>
<evidence type="ECO:0000313" key="2">
    <source>
        <dbReference type="EMBL" id="GAA4550091.1"/>
    </source>
</evidence>
<evidence type="ECO:0000256" key="1">
    <source>
        <dbReference type="SAM" id="MobiDB-lite"/>
    </source>
</evidence>
<keyword evidence="3" id="KW-1185">Reference proteome</keyword>
<comment type="caution">
    <text evidence="2">The sequence shown here is derived from an EMBL/GenBank/DDBJ whole genome shotgun (WGS) entry which is preliminary data.</text>
</comment>
<dbReference type="EMBL" id="BAABGT010000053">
    <property type="protein sequence ID" value="GAA4550091.1"/>
    <property type="molecule type" value="Genomic_DNA"/>
</dbReference>
<evidence type="ECO:0000313" key="3">
    <source>
        <dbReference type="Proteomes" id="UP001501598"/>
    </source>
</evidence>
<organism evidence="2 3">
    <name type="scientific">Pseudonocardia xishanensis</name>
    <dbReference type="NCBI Taxonomy" id="630995"/>
    <lineage>
        <taxon>Bacteria</taxon>
        <taxon>Bacillati</taxon>
        <taxon>Actinomycetota</taxon>
        <taxon>Actinomycetes</taxon>
        <taxon>Pseudonocardiales</taxon>
        <taxon>Pseudonocardiaceae</taxon>
        <taxon>Pseudonocardia</taxon>
    </lineage>
</organism>
<name>A0ABP8RVQ3_9PSEU</name>
<reference evidence="3" key="1">
    <citation type="journal article" date="2019" name="Int. J. Syst. Evol. Microbiol.">
        <title>The Global Catalogue of Microorganisms (GCM) 10K type strain sequencing project: providing services to taxonomists for standard genome sequencing and annotation.</title>
        <authorList>
            <consortium name="The Broad Institute Genomics Platform"/>
            <consortium name="The Broad Institute Genome Sequencing Center for Infectious Disease"/>
            <person name="Wu L."/>
            <person name="Ma J."/>
        </authorList>
    </citation>
    <scope>NUCLEOTIDE SEQUENCE [LARGE SCALE GENOMIC DNA]</scope>
    <source>
        <strain evidence="3">JCM 17906</strain>
    </source>
</reference>
<accession>A0ABP8RVQ3</accession>
<sequence>MSTASVRGVDTDTDGTHVTAQDTAQDPLMDRITALVALSHQGSRAEAAAGFAALWPELVDPFHRCVLAHYAADVQEDPHAELEWDRRALAAADEVPPGRAESHHPALQLAGFYPSLHLNLAEACRKVGLVDEARAQLAAARARLGALEDADPGYAGTIRGGLERLAERLGQ</sequence>
<feature type="region of interest" description="Disordered" evidence="1">
    <location>
        <begin position="1"/>
        <end position="24"/>
    </location>
</feature>
<evidence type="ECO:0008006" key="4">
    <source>
        <dbReference type="Google" id="ProtNLM"/>
    </source>
</evidence>
<gene>
    <name evidence="2" type="ORF">GCM10023175_39560</name>
</gene>
<proteinExistence type="predicted"/>